<dbReference type="GO" id="GO:0030182">
    <property type="term" value="P:neuron differentiation"/>
    <property type="evidence" value="ECO:0007669"/>
    <property type="project" value="TreeGrafter"/>
</dbReference>
<keyword evidence="13" id="KW-1185">Reference proteome</keyword>
<dbReference type="GO" id="GO:0005615">
    <property type="term" value="C:extracellular space"/>
    <property type="evidence" value="ECO:0007669"/>
    <property type="project" value="TreeGrafter"/>
</dbReference>
<evidence type="ECO:0000313" key="12">
    <source>
        <dbReference type="EMBL" id="KAI9558696.1"/>
    </source>
</evidence>
<reference evidence="12 13" key="1">
    <citation type="submission" date="2022-05" db="EMBL/GenBank/DDBJ databases">
        <title>A multi-omics perspective on studying reproductive biology in Daphnia sinensis.</title>
        <authorList>
            <person name="Jia J."/>
        </authorList>
    </citation>
    <scope>NUCLEOTIDE SEQUENCE [LARGE SCALE GENOMIC DNA]</scope>
    <source>
        <strain evidence="12 13">WSL</strain>
    </source>
</reference>
<keyword evidence="4" id="KW-0964">Secreted</keyword>
<evidence type="ECO:0000256" key="9">
    <source>
        <dbReference type="ARBA" id="ARBA00023288"/>
    </source>
</evidence>
<feature type="compositionally biased region" description="Gly residues" evidence="11">
    <location>
        <begin position="131"/>
        <end position="145"/>
    </location>
</feature>
<keyword evidence="9" id="KW-0449">Lipoprotein</keyword>
<feature type="region of interest" description="Disordered" evidence="11">
    <location>
        <begin position="121"/>
        <end position="150"/>
    </location>
</feature>
<evidence type="ECO:0000256" key="3">
    <source>
        <dbReference type="ARBA" id="ARBA00022473"/>
    </source>
</evidence>
<dbReference type="PANTHER" id="PTHR12027:SF112">
    <property type="entry name" value="PROTEIN WNT-2"/>
    <property type="match status" value="1"/>
</dbReference>
<evidence type="ECO:0000313" key="13">
    <source>
        <dbReference type="Proteomes" id="UP000820818"/>
    </source>
</evidence>
<dbReference type="InterPro" id="IPR043158">
    <property type="entry name" value="Wnt_C"/>
</dbReference>
<dbReference type="Gene3D" id="3.30.2460.20">
    <property type="match status" value="1"/>
</dbReference>
<dbReference type="GO" id="GO:0045165">
    <property type="term" value="P:cell fate commitment"/>
    <property type="evidence" value="ECO:0007669"/>
    <property type="project" value="TreeGrafter"/>
</dbReference>
<evidence type="ECO:0000256" key="5">
    <source>
        <dbReference type="ARBA" id="ARBA00022530"/>
    </source>
</evidence>
<dbReference type="AlphaFoldDB" id="A0AAD5KR87"/>
<comment type="subcellular location">
    <subcellularLocation>
        <location evidence="1 10">Secreted</location>
        <location evidence="1 10">Extracellular space</location>
        <location evidence="1 10">Extracellular matrix</location>
    </subcellularLocation>
</comment>
<proteinExistence type="inferred from homology"/>
<keyword evidence="8" id="KW-0325">Glycoprotein</keyword>
<dbReference type="InterPro" id="IPR005817">
    <property type="entry name" value="Wnt"/>
</dbReference>
<keyword evidence="5" id="KW-0272">Extracellular matrix</keyword>
<comment type="caution">
    <text evidence="12">The sequence shown here is derived from an EMBL/GenBank/DDBJ whole genome shotgun (WGS) entry which is preliminary data.</text>
</comment>
<protein>
    <recommendedName>
        <fullName evidence="10">Protein Wnt</fullName>
    </recommendedName>
</protein>
<dbReference type="GO" id="GO:0005125">
    <property type="term" value="F:cytokine activity"/>
    <property type="evidence" value="ECO:0007669"/>
    <property type="project" value="TreeGrafter"/>
</dbReference>
<dbReference type="EMBL" id="WJBH02000005">
    <property type="protein sequence ID" value="KAI9558696.1"/>
    <property type="molecule type" value="Genomic_DNA"/>
</dbReference>
<dbReference type="PRINTS" id="PR01349">
    <property type="entry name" value="WNTPROTEIN"/>
</dbReference>
<comment type="function">
    <text evidence="10">Ligand for members of the frizzled family of seven transmembrane receptors.</text>
</comment>
<dbReference type="SMART" id="SM00097">
    <property type="entry name" value="WNT1"/>
    <property type="match status" value="1"/>
</dbReference>
<dbReference type="PROSITE" id="PS00246">
    <property type="entry name" value="WNT1"/>
    <property type="match status" value="1"/>
</dbReference>
<evidence type="ECO:0000256" key="7">
    <source>
        <dbReference type="ARBA" id="ARBA00023157"/>
    </source>
</evidence>
<evidence type="ECO:0000256" key="2">
    <source>
        <dbReference type="ARBA" id="ARBA00005683"/>
    </source>
</evidence>
<organism evidence="12 13">
    <name type="scientific">Daphnia sinensis</name>
    <dbReference type="NCBI Taxonomy" id="1820382"/>
    <lineage>
        <taxon>Eukaryota</taxon>
        <taxon>Metazoa</taxon>
        <taxon>Ecdysozoa</taxon>
        <taxon>Arthropoda</taxon>
        <taxon>Crustacea</taxon>
        <taxon>Branchiopoda</taxon>
        <taxon>Diplostraca</taxon>
        <taxon>Cladocera</taxon>
        <taxon>Anomopoda</taxon>
        <taxon>Daphniidae</taxon>
        <taxon>Daphnia</taxon>
        <taxon>Daphnia similis group</taxon>
    </lineage>
</organism>
<dbReference type="GO" id="GO:0060070">
    <property type="term" value="P:canonical Wnt signaling pathway"/>
    <property type="evidence" value="ECO:0007669"/>
    <property type="project" value="TreeGrafter"/>
</dbReference>
<evidence type="ECO:0000256" key="11">
    <source>
        <dbReference type="SAM" id="MobiDB-lite"/>
    </source>
</evidence>
<keyword evidence="6 10" id="KW-0879">Wnt signaling pathway</keyword>
<dbReference type="PANTHER" id="PTHR12027">
    <property type="entry name" value="WNT RELATED"/>
    <property type="match status" value="1"/>
</dbReference>
<sequence>MALSADLICGKMHGLTAKQRLLCAAKPDAMVAISNGAKLGLAECQEQFKYHRWNCTAIGSRNGFGHVVVVGSREAAYLYAVWSSGLTYAIAQACSQGAISSCGCDPTKRGGKELVRSLHRSRAHNAATSNGNGGNGGGGNGGGNGNPASPNGWKWGGCSADVRSGASLAKRFADSRETEGDARSLMNLHNNKAGRKMVKSMLKKECKCHGVSGSCSLKTCWEKLPAFRDIGDALMKRYREAKAVVAKESRSGNVSKPRKSLTLQLRRKPHNKPRISELVFLQPSPNYCEADPSTGSLGVVGRRCNRTSAGADGCNLLCCGRGYNTHQFNHVSHQCNCKFHWCCEVKCQTCTIKSEEYTCK</sequence>
<dbReference type="Proteomes" id="UP000820818">
    <property type="component" value="Linkage Group LG5"/>
</dbReference>
<keyword evidence="7" id="KW-1015">Disulfide bond</keyword>
<keyword evidence="3 10" id="KW-0217">Developmental protein</keyword>
<evidence type="ECO:0000256" key="4">
    <source>
        <dbReference type="ARBA" id="ARBA00022525"/>
    </source>
</evidence>
<dbReference type="FunFam" id="3.30.2460.20:FF:000001">
    <property type="entry name" value="Wnt homolog"/>
    <property type="match status" value="1"/>
</dbReference>
<comment type="similarity">
    <text evidence="2 10">Belongs to the Wnt family.</text>
</comment>
<dbReference type="CDD" id="cd19339">
    <property type="entry name" value="Wnt_Wnt7"/>
    <property type="match status" value="1"/>
</dbReference>
<gene>
    <name evidence="12" type="ORF">GHT06_015485</name>
</gene>
<dbReference type="GO" id="GO:0046330">
    <property type="term" value="P:positive regulation of JNK cascade"/>
    <property type="evidence" value="ECO:0007669"/>
    <property type="project" value="TreeGrafter"/>
</dbReference>
<evidence type="ECO:0000256" key="1">
    <source>
        <dbReference type="ARBA" id="ARBA00004498"/>
    </source>
</evidence>
<evidence type="ECO:0000256" key="10">
    <source>
        <dbReference type="RuleBase" id="RU003500"/>
    </source>
</evidence>
<dbReference type="GO" id="GO:0007517">
    <property type="term" value="P:muscle organ development"/>
    <property type="evidence" value="ECO:0007669"/>
    <property type="project" value="UniProtKB-ARBA"/>
</dbReference>
<dbReference type="InterPro" id="IPR018161">
    <property type="entry name" value="Wnt_CS"/>
</dbReference>
<evidence type="ECO:0000256" key="6">
    <source>
        <dbReference type="ARBA" id="ARBA00022687"/>
    </source>
</evidence>
<dbReference type="Pfam" id="PF00110">
    <property type="entry name" value="wnt"/>
    <property type="match status" value="1"/>
</dbReference>
<evidence type="ECO:0000256" key="8">
    <source>
        <dbReference type="ARBA" id="ARBA00023180"/>
    </source>
</evidence>
<name>A0AAD5KR87_9CRUS</name>
<accession>A0AAD5KR87</accession>
<dbReference type="GO" id="GO:0005109">
    <property type="term" value="F:frizzled binding"/>
    <property type="evidence" value="ECO:0007669"/>
    <property type="project" value="TreeGrafter"/>
</dbReference>
<dbReference type="GO" id="GO:0000902">
    <property type="term" value="P:cell morphogenesis"/>
    <property type="evidence" value="ECO:0007669"/>
    <property type="project" value="UniProtKB-ARBA"/>
</dbReference>